<dbReference type="Proteomes" id="UP000569005">
    <property type="component" value="Unassembled WGS sequence"/>
</dbReference>
<name>A0ACC5NYZ8_9BACT</name>
<evidence type="ECO:0000313" key="1">
    <source>
        <dbReference type="EMBL" id="MBB5339802.1"/>
    </source>
</evidence>
<accession>A0ACC5NYZ8</accession>
<sequence>MNDDVLNNLRRAEEMHVYVNKQIVGKHEANERLEMFARFLSLMISHHESILILIKQDRLVGSALALFRPLIETGFRGHFAAFLATDEQIQEIKLGSEPYPRFNDMATSLDEVFETNGLFSQYKGATWKALCGFTHCGLEQLSRRVHPDGTMGADYEPSLICDLINSSTSALILTTIPYMKLAKLDEAAKAVSDQYVALYQLPDIRSL</sequence>
<keyword evidence="2" id="KW-1185">Reference proteome</keyword>
<proteinExistence type="predicted"/>
<dbReference type="EMBL" id="JACHEA010000001">
    <property type="protein sequence ID" value="MBB5339802.1"/>
    <property type="molecule type" value="Genomic_DNA"/>
</dbReference>
<organism evidence="1 2">
    <name type="scientific">Tunturiibacter gelidiferens</name>
    <dbReference type="NCBI Taxonomy" id="3069689"/>
    <lineage>
        <taxon>Bacteria</taxon>
        <taxon>Pseudomonadati</taxon>
        <taxon>Acidobacteriota</taxon>
        <taxon>Terriglobia</taxon>
        <taxon>Terriglobales</taxon>
        <taxon>Acidobacteriaceae</taxon>
        <taxon>Tunturiibacter</taxon>
    </lineage>
</organism>
<comment type="caution">
    <text evidence="1">The sequence shown here is derived from an EMBL/GenBank/DDBJ whole genome shotgun (WGS) entry which is preliminary data.</text>
</comment>
<evidence type="ECO:0000313" key="2">
    <source>
        <dbReference type="Proteomes" id="UP000569005"/>
    </source>
</evidence>
<protein>
    <submittedName>
        <fullName evidence="1">Uncharacterized protein</fullName>
    </submittedName>
</protein>
<gene>
    <name evidence="1" type="ORF">HDF13_002135</name>
</gene>
<reference evidence="1" key="1">
    <citation type="submission" date="2020-08" db="EMBL/GenBank/DDBJ databases">
        <title>Genomic Encyclopedia of Type Strains, Phase IV (KMG-V): Genome sequencing to study the core and pangenomes of soil and plant-associated prokaryotes.</title>
        <authorList>
            <person name="Whitman W."/>
        </authorList>
    </citation>
    <scope>NUCLEOTIDE SEQUENCE</scope>
    <source>
        <strain evidence="1">M8UP15</strain>
    </source>
</reference>